<dbReference type="OrthoDB" id="3346899at2"/>
<dbReference type="Proteomes" id="UP000199152">
    <property type="component" value="Unassembled WGS sequence"/>
</dbReference>
<feature type="compositionally biased region" description="Low complexity" evidence="1">
    <location>
        <begin position="210"/>
        <end position="222"/>
    </location>
</feature>
<dbReference type="AlphaFoldDB" id="A0A1I4A8G6"/>
<dbReference type="EMBL" id="FOSW01000002">
    <property type="protein sequence ID" value="SFK52086.1"/>
    <property type="molecule type" value="Genomic_DNA"/>
</dbReference>
<evidence type="ECO:0000313" key="2">
    <source>
        <dbReference type="EMBL" id="SFK52086.1"/>
    </source>
</evidence>
<organism evidence="2 3">
    <name type="scientific">Geodermatophilus ruber</name>
    <dbReference type="NCBI Taxonomy" id="504800"/>
    <lineage>
        <taxon>Bacteria</taxon>
        <taxon>Bacillati</taxon>
        <taxon>Actinomycetota</taxon>
        <taxon>Actinomycetes</taxon>
        <taxon>Geodermatophilales</taxon>
        <taxon>Geodermatophilaceae</taxon>
        <taxon>Geodermatophilus</taxon>
    </lineage>
</organism>
<accession>A0A1I4A8G6</accession>
<reference evidence="2 3" key="1">
    <citation type="submission" date="2016-10" db="EMBL/GenBank/DDBJ databases">
        <authorList>
            <person name="de Groot N.N."/>
        </authorList>
    </citation>
    <scope>NUCLEOTIDE SEQUENCE [LARGE SCALE GENOMIC DNA]</scope>
    <source>
        <strain evidence="2 3">DSM 45317</strain>
    </source>
</reference>
<dbReference type="InParanoid" id="A0A1I4A8G6"/>
<evidence type="ECO:0000256" key="1">
    <source>
        <dbReference type="SAM" id="MobiDB-lite"/>
    </source>
</evidence>
<protein>
    <submittedName>
        <fullName evidence="2">Uncharacterized protein</fullName>
    </submittedName>
</protein>
<dbReference type="STRING" id="504800.SAMN04488085_10297"/>
<sequence length="244" mass="26903">MRDWDTAALTALANCRQTLEERDVVGWLQEVTRAMWRPNAERYEPSHLFDTPRGVAGLAAENFRERMLAEYRAADSRWRTRGVRLTVPHGSLLIEVGDLAVHVVKAPGVRLREPEWTSFAWDTSVVRHEAAARNAGSLALPPPPIDGQLAFDFEVLPAGGCPDYRELFFVWAGDAIGLTAGWLGLPRLGPQRWLAVTPLWRDDEAELGRPANGAPAGPAGAAFSEREAPRPAVSLKRREVAAAR</sequence>
<gene>
    <name evidence="2" type="ORF">SAMN04488085_10297</name>
</gene>
<evidence type="ECO:0000313" key="3">
    <source>
        <dbReference type="Proteomes" id="UP000199152"/>
    </source>
</evidence>
<dbReference type="RefSeq" id="WP_143087069.1">
    <property type="nucleotide sequence ID" value="NZ_FOSW01000002.1"/>
</dbReference>
<keyword evidence="3" id="KW-1185">Reference proteome</keyword>
<name>A0A1I4A8G6_9ACTN</name>
<feature type="region of interest" description="Disordered" evidence="1">
    <location>
        <begin position="206"/>
        <end position="244"/>
    </location>
</feature>
<proteinExistence type="predicted"/>